<dbReference type="NCBIfam" id="TIGR01221">
    <property type="entry name" value="rmlC"/>
    <property type="match status" value="1"/>
</dbReference>
<comment type="pathway">
    <text evidence="7">Carbohydrate biosynthesis; dTDP-L-rhamnose biosynthesis.</text>
</comment>
<evidence type="ECO:0000313" key="9">
    <source>
        <dbReference type="Proteomes" id="UP000239434"/>
    </source>
</evidence>
<evidence type="ECO:0000256" key="2">
    <source>
        <dbReference type="ARBA" id="ARBA00001997"/>
    </source>
</evidence>
<dbReference type="Gene3D" id="2.60.120.10">
    <property type="entry name" value="Jelly Rolls"/>
    <property type="match status" value="1"/>
</dbReference>
<dbReference type="UniPathway" id="UPA00124"/>
<gene>
    <name evidence="8" type="primary">rfbC</name>
    <name evidence="8" type="ORF">C5748_15755</name>
</gene>
<evidence type="ECO:0000256" key="3">
    <source>
        <dbReference type="ARBA" id="ARBA00012098"/>
    </source>
</evidence>
<dbReference type="AlphaFoldDB" id="A0A2S9IPW3"/>
<dbReference type="GO" id="GO:0008830">
    <property type="term" value="F:dTDP-4-dehydrorhamnose 3,5-epimerase activity"/>
    <property type="evidence" value="ECO:0007669"/>
    <property type="project" value="UniProtKB-UniRule"/>
</dbReference>
<dbReference type="CDD" id="cd00438">
    <property type="entry name" value="cupin_RmlC"/>
    <property type="match status" value="1"/>
</dbReference>
<dbReference type="Pfam" id="PF00908">
    <property type="entry name" value="dTDP_sugar_isom"/>
    <property type="match status" value="1"/>
</dbReference>
<dbReference type="GO" id="GO:0000271">
    <property type="term" value="P:polysaccharide biosynthetic process"/>
    <property type="evidence" value="ECO:0007669"/>
    <property type="project" value="TreeGrafter"/>
</dbReference>
<protein>
    <recommendedName>
        <fullName evidence="4 7">dTDP-4-dehydrorhamnose 3,5-epimerase</fullName>
        <ecNumber evidence="3 7">5.1.3.13</ecNumber>
    </recommendedName>
    <alternativeName>
        <fullName evidence="7">Thymidine diphospho-4-keto-rhamnose 3,5-epimerase</fullName>
    </alternativeName>
</protein>
<dbReference type="PANTHER" id="PTHR21047:SF2">
    <property type="entry name" value="THYMIDINE DIPHOSPHO-4-KETO-RHAMNOSE 3,5-EPIMERASE"/>
    <property type="match status" value="1"/>
</dbReference>
<dbReference type="Proteomes" id="UP000239434">
    <property type="component" value="Unassembled WGS sequence"/>
</dbReference>
<dbReference type="GO" id="GO:0005829">
    <property type="term" value="C:cytosol"/>
    <property type="evidence" value="ECO:0007669"/>
    <property type="project" value="TreeGrafter"/>
</dbReference>
<feature type="active site" description="Proton acceptor" evidence="5">
    <location>
        <position position="62"/>
    </location>
</feature>
<sequence length="205" mass="22950">MIFRETGLKDAWLVDLTKRGDERGFFARLFCENEFASAGLETDFVQINTSLSAKAGTLRGMHYQLMPSAEAKVVRCIQGALWDCIVDLRPHSPTFSKWFGATLSAENRTMMYVPRGFAHGFITLTDDAEAFYLVSAFYAPEQERGLRWDDPFFAIEWPCQPVEISAKDTSWRLFDLEYHGVEGFRSLAVAPAPPNGGSPVHGAQA</sequence>
<evidence type="ECO:0000256" key="4">
    <source>
        <dbReference type="ARBA" id="ARBA00019595"/>
    </source>
</evidence>
<evidence type="ECO:0000256" key="6">
    <source>
        <dbReference type="PIRSR" id="PIRSR600888-3"/>
    </source>
</evidence>
<keyword evidence="9" id="KW-1185">Reference proteome</keyword>
<evidence type="ECO:0000256" key="1">
    <source>
        <dbReference type="ARBA" id="ARBA00001298"/>
    </source>
</evidence>
<dbReference type="GO" id="GO:0019305">
    <property type="term" value="P:dTDP-rhamnose biosynthetic process"/>
    <property type="evidence" value="ECO:0007669"/>
    <property type="project" value="UniProtKB-UniRule"/>
</dbReference>
<keyword evidence="7" id="KW-0413">Isomerase</keyword>
<evidence type="ECO:0000256" key="7">
    <source>
        <dbReference type="RuleBase" id="RU364069"/>
    </source>
</evidence>
<accession>A0A2S9IPW3</accession>
<dbReference type="SUPFAM" id="SSF51182">
    <property type="entry name" value="RmlC-like cupins"/>
    <property type="match status" value="1"/>
</dbReference>
<feature type="active site" description="Proton donor" evidence="5">
    <location>
        <position position="132"/>
    </location>
</feature>
<comment type="subunit">
    <text evidence="7">Homodimer.</text>
</comment>
<proteinExistence type="inferred from homology"/>
<dbReference type="RefSeq" id="WP_105742887.1">
    <property type="nucleotide sequence ID" value="NZ_PVBR01000011.1"/>
</dbReference>
<comment type="similarity">
    <text evidence="7">Belongs to the dTDP-4-dehydrorhamnose 3,5-epimerase family.</text>
</comment>
<dbReference type="PANTHER" id="PTHR21047">
    <property type="entry name" value="DTDP-6-DEOXY-D-GLUCOSE-3,5 EPIMERASE"/>
    <property type="match status" value="1"/>
</dbReference>
<organism evidence="8 9">
    <name type="scientific">Phyllobacterium phragmitis</name>
    <dbReference type="NCBI Taxonomy" id="2670329"/>
    <lineage>
        <taxon>Bacteria</taxon>
        <taxon>Pseudomonadati</taxon>
        <taxon>Pseudomonadota</taxon>
        <taxon>Alphaproteobacteria</taxon>
        <taxon>Hyphomicrobiales</taxon>
        <taxon>Phyllobacteriaceae</taxon>
        <taxon>Phyllobacterium</taxon>
    </lineage>
</organism>
<dbReference type="InterPro" id="IPR000888">
    <property type="entry name" value="RmlC-like"/>
</dbReference>
<evidence type="ECO:0000313" key="8">
    <source>
        <dbReference type="EMBL" id="PRD42555.1"/>
    </source>
</evidence>
<comment type="caution">
    <text evidence="8">The sequence shown here is derived from an EMBL/GenBank/DDBJ whole genome shotgun (WGS) entry which is preliminary data.</text>
</comment>
<dbReference type="InterPro" id="IPR011051">
    <property type="entry name" value="RmlC_Cupin_sf"/>
</dbReference>
<dbReference type="InterPro" id="IPR014710">
    <property type="entry name" value="RmlC-like_jellyroll"/>
</dbReference>
<dbReference type="EMBL" id="PVBR01000011">
    <property type="protein sequence ID" value="PRD42555.1"/>
    <property type="molecule type" value="Genomic_DNA"/>
</dbReference>
<feature type="site" description="Participates in a stacking interaction with the thymidine ring of dTDP-4-oxo-6-deoxyglucose" evidence="6">
    <location>
        <position position="138"/>
    </location>
</feature>
<comment type="catalytic activity">
    <reaction evidence="1 7">
        <text>dTDP-4-dehydro-6-deoxy-alpha-D-glucose = dTDP-4-dehydro-beta-L-rhamnose</text>
        <dbReference type="Rhea" id="RHEA:16969"/>
        <dbReference type="ChEBI" id="CHEBI:57649"/>
        <dbReference type="ChEBI" id="CHEBI:62830"/>
        <dbReference type="EC" id="5.1.3.13"/>
    </reaction>
</comment>
<dbReference type="EC" id="5.1.3.13" evidence="3 7"/>
<reference evidence="8 9" key="1">
    <citation type="submission" date="2018-02" db="EMBL/GenBank/DDBJ databases">
        <title>The draft genome of Phyllobacterium sp. 1N-3.</title>
        <authorList>
            <person name="Liu L."/>
            <person name="Li L."/>
            <person name="Zhang X."/>
            <person name="Wang T."/>
            <person name="Liang L."/>
        </authorList>
    </citation>
    <scope>NUCLEOTIDE SEQUENCE [LARGE SCALE GENOMIC DNA]</scope>
    <source>
        <strain evidence="8 9">1N-3</strain>
    </source>
</reference>
<evidence type="ECO:0000256" key="5">
    <source>
        <dbReference type="PIRSR" id="PIRSR600888-1"/>
    </source>
</evidence>
<name>A0A2S9IPW3_9HYPH</name>
<comment type="function">
    <text evidence="2 7">Catalyzes the epimerization of the C3' and C5'positions of dTDP-6-deoxy-D-xylo-4-hexulose, forming dTDP-6-deoxy-L-lyxo-4-hexulose.</text>
</comment>